<dbReference type="AlphaFoldDB" id="A0A1R2C000"/>
<dbReference type="PANTHER" id="PTHR22850">
    <property type="entry name" value="WD40 REPEAT FAMILY"/>
    <property type="match status" value="1"/>
</dbReference>
<evidence type="ECO:0000256" key="3">
    <source>
        <dbReference type="ARBA" id="ARBA00022737"/>
    </source>
</evidence>
<comment type="subcellular location">
    <subcellularLocation>
        <location evidence="1">Nucleus</location>
    </subcellularLocation>
</comment>
<feature type="domain" description="Histone-binding protein RBBP4-like N-terminal" evidence="7">
    <location>
        <begin position="17"/>
        <end position="86"/>
    </location>
</feature>
<accession>A0A1R2C000</accession>
<dbReference type="Pfam" id="PF12265">
    <property type="entry name" value="CAF1C_H4-bd"/>
    <property type="match status" value="1"/>
</dbReference>
<dbReference type="PROSITE" id="PS50082">
    <property type="entry name" value="WD_REPEATS_2"/>
    <property type="match status" value="2"/>
</dbReference>
<organism evidence="8 9">
    <name type="scientific">Stentor coeruleus</name>
    <dbReference type="NCBI Taxonomy" id="5963"/>
    <lineage>
        <taxon>Eukaryota</taxon>
        <taxon>Sar</taxon>
        <taxon>Alveolata</taxon>
        <taxon>Ciliophora</taxon>
        <taxon>Postciliodesmatophora</taxon>
        <taxon>Heterotrichea</taxon>
        <taxon>Heterotrichida</taxon>
        <taxon>Stentoridae</taxon>
        <taxon>Stentor</taxon>
    </lineage>
</organism>
<dbReference type="Pfam" id="PF00400">
    <property type="entry name" value="WD40"/>
    <property type="match status" value="5"/>
</dbReference>
<keyword evidence="9" id="KW-1185">Reference proteome</keyword>
<dbReference type="Gene3D" id="2.130.10.10">
    <property type="entry name" value="YVTN repeat-like/Quinoprotein amine dehydrogenase"/>
    <property type="match status" value="1"/>
</dbReference>
<keyword evidence="4" id="KW-0156">Chromatin regulator</keyword>
<dbReference type="GO" id="GO:0005634">
    <property type="term" value="C:nucleus"/>
    <property type="evidence" value="ECO:0007669"/>
    <property type="project" value="UniProtKB-SubCell"/>
</dbReference>
<keyword evidence="3" id="KW-0677">Repeat</keyword>
<dbReference type="InterPro" id="IPR019775">
    <property type="entry name" value="WD40_repeat_CS"/>
</dbReference>
<dbReference type="Proteomes" id="UP000187209">
    <property type="component" value="Unassembled WGS sequence"/>
</dbReference>
<dbReference type="InterPro" id="IPR020472">
    <property type="entry name" value="WD40_PAC1"/>
</dbReference>
<sequence length="371" mass="42141">MDELKSLSDEVSESIIDEQRIWKKNTKLFYCLLINYRLNWPSLSVEWLQLRGNEGKLGYRTNRLVYGTHTSSQEQEFVIVDSIKIPEDSISPSQIETITSRNNLISSLAYMTHQGEPNRLRASISNDFLIASKSSNGQIFIYDYENESKISDKGLKMILKGHQDEGYGLEWNAQNLLASGSYDKLVCYWDIKNAATEPVHVFTGHNDIIEDVAWSDENTIISVGDDKKIILNDIRTCATAGDIIGHDGAINSVDVNKLYPQLLLTASSDKSIKIWDLRNSSNCLRVICNDNEVYCAKWAPFASNIFASTGGDCKINVWNLGKKDNPLCFTHEGHFARVNEFSWNQNEHMTIASVDEDNYMQIWCMHPAYLN</sequence>
<dbReference type="SUPFAM" id="SSF50978">
    <property type="entry name" value="WD40 repeat-like"/>
    <property type="match status" value="1"/>
</dbReference>
<dbReference type="InterPro" id="IPR001680">
    <property type="entry name" value="WD40_rpt"/>
</dbReference>
<dbReference type="OrthoDB" id="427795at2759"/>
<evidence type="ECO:0000313" key="9">
    <source>
        <dbReference type="Proteomes" id="UP000187209"/>
    </source>
</evidence>
<keyword evidence="5" id="KW-0539">Nucleus</keyword>
<dbReference type="InterPro" id="IPR036322">
    <property type="entry name" value="WD40_repeat_dom_sf"/>
</dbReference>
<feature type="repeat" description="WD" evidence="6">
    <location>
        <begin position="159"/>
        <end position="199"/>
    </location>
</feature>
<dbReference type="SMART" id="SM00320">
    <property type="entry name" value="WD40"/>
    <property type="match status" value="6"/>
</dbReference>
<proteinExistence type="predicted"/>
<gene>
    <name evidence="8" type="ORF">SteCoe_17044</name>
</gene>
<dbReference type="InterPro" id="IPR022052">
    <property type="entry name" value="Histone-bd_RBBP4-like_N"/>
</dbReference>
<dbReference type="GO" id="GO:0006325">
    <property type="term" value="P:chromatin organization"/>
    <property type="evidence" value="ECO:0007669"/>
    <property type="project" value="UniProtKB-KW"/>
</dbReference>
<evidence type="ECO:0000256" key="5">
    <source>
        <dbReference type="ARBA" id="ARBA00023242"/>
    </source>
</evidence>
<dbReference type="InterPro" id="IPR050459">
    <property type="entry name" value="WD_repeat_RBAP46/RBAP48/MSI1"/>
</dbReference>
<evidence type="ECO:0000259" key="7">
    <source>
        <dbReference type="Pfam" id="PF12265"/>
    </source>
</evidence>
<dbReference type="PRINTS" id="PR00320">
    <property type="entry name" value="GPROTEINBRPT"/>
</dbReference>
<name>A0A1R2C000_9CILI</name>
<feature type="repeat" description="WD" evidence="6">
    <location>
        <begin position="243"/>
        <end position="285"/>
    </location>
</feature>
<evidence type="ECO:0000256" key="4">
    <source>
        <dbReference type="ARBA" id="ARBA00022853"/>
    </source>
</evidence>
<dbReference type="PROSITE" id="PS00678">
    <property type="entry name" value="WD_REPEATS_1"/>
    <property type="match status" value="1"/>
</dbReference>
<keyword evidence="2 6" id="KW-0853">WD repeat</keyword>
<evidence type="ECO:0000256" key="6">
    <source>
        <dbReference type="PROSITE-ProRule" id="PRU00221"/>
    </source>
</evidence>
<evidence type="ECO:0000313" key="8">
    <source>
        <dbReference type="EMBL" id="OMJ82265.1"/>
    </source>
</evidence>
<reference evidence="8 9" key="1">
    <citation type="submission" date="2016-11" db="EMBL/GenBank/DDBJ databases">
        <title>The macronuclear genome of Stentor coeruleus: a giant cell with tiny introns.</title>
        <authorList>
            <person name="Slabodnick M."/>
            <person name="Ruby J.G."/>
            <person name="Reiff S.B."/>
            <person name="Swart E.C."/>
            <person name="Gosai S."/>
            <person name="Prabakaran S."/>
            <person name="Witkowska E."/>
            <person name="Larue G.E."/>
            <person name="Fisher S."/>
            <person name="Freeman R.M."/>
            <person name="Gunawardena J."/>
            <person name="Chu W."/>
            <person name="Stover N.A."/>
            <person name="Gregory B.D."/>
            <person name="Nowacki M."/>
            <person name="Derisi J."/>
            <person name="Roy S.W."/>
            <person name="Marshall W.F."/>
            <person name="Sood P."/>
        </authorList>
    </citation>
    <scope>NUCLEOTIDE SEQUENCE [LARGE SCALE GENOMIC DNA]</scope>
    <source>
        <strain evidence="8">WM001</strain>
    </source>
</reference>
<comment type="caution">
    <text evidence="8">The sequence shown here is derived from an EMBL/GenBank/DDBJ whole genome shotgun (WGS) entry which is preliminary data.</text>
</comment>
<protein>
    <recommendedName>
        <fullName evidence="7">Histone-binding protein RBBP4-like N-terminal domain-containing protein</fullName>
    </recommendedName>
</protein>
<evidence type="ECO:0000256" key="2">
    <source>
        <dbReference type="ARBA" id="ARBA00022574"/>
    </source>
</evidence>
<dbReference type="EMBL" id="MPUH01000346">
    <property type="protein sequence ID" value="OMJ82265.1"/>
    <property type="molecule type" value="Genomic_DNA"/>
</dbReference>
<dbReference type="PROSITE" id="PS50294">
    <property type="entry name" value="WD_REPEATS_REGION"/>
    <property type="match status" value="1"/>
</dbReference>
<dbReference type="InterPro" id="IPR015943">
    <property type="entry name" value="WD40/YVTN_repeat-like_dom_sf"/>
</dbReference>
<evidence type="ECO:0000256" key="1">
    <source>
        <dbReference type="ARBA" id="ARBA00004123"/>
    </source>
</evidence>